<dbReference type="RefSeq" id="WP_102521776.1">
    <property type="nucleotide sequence ID" value="NZ_LT960611.1"/>
</dbReference>
<dbReference type="Gene3D" id="1.10.443.10">
    <property type="entry name" value="Intergrase catalytic core"/>
    <property type="match status" value="1"/>
</dbReference>
<dbReference type="InterPro" id="IPR013762">
    <property type="entry name" value="Integrase-like_cat_sf"/>
</dbReference>
<dbReference type="AlphaFoldDB" id="A0A2N8ZAZ3"/>
<dbReference type="InterPro" id="IPR011010">
    <property type="entry name" value="DNA_brk_join_enz"/>
</dbReference>
<accession>A0A2N8ZAZ3</accession>
<protein>
    <recommendedName>
        <fullName evidence="4">Tyr recombinase domain-containing protein</fullName>
    </recommendedName>
</protein>
<keyword evidence="1" id="KW-0233">DNA recombination</keyword>
<dbReference type="GO" id="GO:0006310">
    <property type="term" value="P:DNA recombination"/>
    <property type="evidence" value="ECO:0007669"/>
    <property type="project" value="UniProtKB-KW"/>
</dbReference>
<dbReference type="Gene3D" id="3.30.160.390">
    <property type="entry name" value="Integrase, DNA-binding domain"/>
    <property type="match status" value="1"/>
</dbReference>
<dbReference type="InterPro" id="IPR038488">
    <property type="entry name" value="Integrase_DNA-bd_sf"/>
</dbReference>
<keyword evidence="3" id="KW-1185">Reference proteome</keyword>
<proteinExistence type="predicted"/>
<reference evidence="2 3" key="1">
    <citation type="submission" date="2017-10" db="EMBL/GenBank/DDBJ databases">
        <authorList>
            <person name="Banno H."/>
            <person name="Chua N.-H."/>
        </authorList>
    </citation>
    <scope>NUCLEOTIDE SEQUENCE [LARGE SCALE GENOMIC DNA]</scope>
    <source>
        <strain evidence="2">Vibrio tapetis CECT4600</strain>
    </source>
</reference>
<dbReference type="Proteomes" id="UP000235828">
    <property type="component" value="Chromosome A"/>
</dbReference>
<evidence type="ECO:0000313" key="2">
    <source>
        <dbReference type="EMBL" id="SON49043.1"/>
    </source>
</evidence>
<evidence type="ECO:0000256" key="1">
    <source>
        <dbReference type="ARBA" id="ARBA00023172"/>
    </source>
</evidence>
<dbReference type="SUPFAM" id="SSF56349">
    <property type="entry name" value="DNA breaking-rejoining enzymes"/>
    <property type="match status" value="1"/>
</dbReference>
<evidence type="ECO:0000313" key="3">
    <source>
        <dbReference type="Proteomes" id="UP000235828"/>
    </source>
</evidence>
<name>A0A2N8ZAZ3_9VIBR</name>
<organism evidence="2 3">
    <name type="scientific">Vibrio tapetis subsp. tapetis</name>
    <dbReference type="NCBI Taxonomy" id="1671868"/>
    <lineage>
        <taxon>Bacteria</taxon>
        <taxon>Pseudomonadati</taxon>
        <taxon>Pseudomonadota</taxon>
        <taxon>Gammaproteobacteria</taxon>
        <taxon>Vibrionales</taxon>
        <taxon>Vibrionaceae</taxon>
        <taxon>Vibrio</taxon>
    </lineage>
</organism>
<dbReference type="KEGG" id="vta:A1064"/>
<dbReference type="EMBL" id="LT960611">
    <property type="protein sequence ID" value="SON49043.1"/>
    <property type="molecule type" value="Genomic_DNA"/>
</dbReference>
<sequence>MHVQTFNGNVAELLAQLSSDTLLVGRYCASDSPVVINVKKANVELLWIGRPKAFPLNVQWHYVLGVMPRMQDHDALLKEMARVELLSVRLEYSLERNWLPPKEVLKIVQPICSLDFSDTAVQTQLKKVFALASIEGYEKTVLKYKDTSSNSEGIKLEVRASGSASYYITYRLKDDQGKWSNESAKVVGNARTVSLLQAREEAHYLKAKFIEKNKVPPKTHTRENKAVRTFRQLHELHVRSERGSKLKPGTVADYDAVAFNYLGKQRDYNQYQKERQDHHHRAPRSTKGTFVGLGILDRDFDSLNYTEAKQLHADLKTAIDLNNQAVGKTSTGRQADKVFTYVRTLIDKGNLLMQERDPEWSMRNPITLFSKEKIWCNPGGNSVRKDKTLPDQCYPTLWRGLQELRSYRLDNTSGNTRNVHKDVRSYKLNSLFYEFLLYTGFRPEDAVRIEWSQISMKEGSITWKASQRQNIKNGAGINDEHFVLYLNQQSFQVIKALDTLYQSYRDEIAEPFERQVEKIKAEKAVDLNKIKTLQDERDEDIARLACERYLFCNAYLNNKMKPNPTLFIDRLEGLTDLRITAASFRAMFQQKAAEVGLKDYEIKRLVFHKMQVNKSDVQAGYNMTSASFLKRISQRVANKISALCRSEFEQETFMLLDSSMAKRIKNALDLETHNKSEVIELMNDEQYEAFAQAEKRTVEENAQMMLDDFLQLMQNPAVKSELERLNLYKHRHYKVN</sequence>
<evidence type="ECO:0008006" key="4">
    <source>
        <dbReference type="Google" id="ProtNLM"/>
    </source>
</evidence>
<dbReference type="GO" id="GO:0015074">
    <property type="term" value="P:DNA integration"/>
    <property type="evidence" value="ECO:0007669"/>
    <property type="project" value="InterPro"/>
</dbReference>
<gene>
    <name evidence="2" type="ORF">VTAP4600_A1064</name>
</gene>
<dbReference type="GO" id="GO:0003677">
    <property type="term" value="F:DNA binding"/>
    <property type="evidence" value="ECO:0007669"/>
    <property type="project" value="InterPro"/>
</dbReference>
<dbReference type="OrthoDB" id="8553810at2"/>